<sequence>YLDNGEPGPNPRGLNDRDKITAKVGRRENAPAALIRKAICSTNEKGYYEMEIWGFGGQRRSFLYIDDCVDAIVKLMESDYSNPLTIGFDDANLMKELTCIAFEIVGITKERARLITDENKLVGIQVLG</sequence>
<comment type="caution">
    <text evidence="2">The sequence shown here is derived from an EMBL/GenBank/DDBJ whole genome shotgun (WGS) entry which is preliminary data.</text>
</comment>
<gene>
    <name evidence="2" type="ORF">GMARGA_LOCUS15101</name>
</gene>
<feature type="non-terminal residue" evidence="2">
    <location>
        <position position="1"/>
    </location>
</feature>
<dbReference type="InterPro" id="IPR036291">
    <property type="entry name" value="NAD(P)-bd_dom_sf"/>
</dbReference>
<reference evidence="2 3" key="1">
    <citation type="submission" date="2021-06" db="EMBL/GenBank/DDBJ databases">
        <authorList>
            <person name="Kallberg Y."/>
            <person name="Tangrot J."/>
            <person name="Rosling A."/>
        </authorList>
    </citation>
    <scope>NUCLEOTIDE SEQUENCE [LARGE SCALE GENOMIC DNA]</scope>
    <source>
        <strain evidence="2 3">120-4 pot B 10/14</strain>
    </source>
</reference>
<accession>A0ABN7V6W3</accession>
<evidence type="ECO:0000313" key="3">
    <source>
        <dbReference type="Proteomes" id="UP000789901"/>
    </source>
</evidence>
<name>A0ABN7V6W3_GIGMA</name>
<dbReference type="Pfam" id="PF01370">
    <property type="entry name" value="Epimerase"/>
    <property type="match status" value="1"/>
</dbReference>
<keyword evidence="3" id="KW-1185">Reference proteome</keyword>
<organism evidence="2 3">
    <name type="scientific">Gigaspora margarita</name>
    <dbReference type="NCBI Taxonomy" id="4874"/>
    <lineage>
        <taxon>Eukaryota</taxon>
        <taxon>Fungi</taxon>
        <taxon>Fungi incertae sedis</taxon>
        <taxon>Mucoromycota</taxon>
        <taxon>Glomeromycotina</taxon>
        <taxon>Glomeromycetes</taxon>
        <taxon>Diversisporales</taxon>
        <taxon>Gigasporaceae</taxon>
        <taxon>Gigaspora</taxon>
    </lineage>
</organism>
<feature type="domain" description="NAD-dependent epimerase/dehydratase" evidence="1">
    <location>
        <begin position="25"/>
        <end position="78"/>
    </location>
</feature>
<evidence type="ECO:0000313" key="2">
    <source>
        <dbReference type="EMBL" id="CAG8738248.1"/>
    </source>
</evidence>
<evidence type="ECO:0000259" key="1">
    <source>
        <dbReference type="Pfam" id="PF01370"/>
    </source>
</evidence>
<protein>
    <submittedName>
        <fullName evidence="2">12487_t:CDS:1</fullName>
    </submittedName>
</protein>
<proteinExistence type="predicted"/>
<dbReference type="Proteomes" id="UP000789901">
    <property type="component" value="Unassembled WGS sequence"/>
</dbReference>
<dbReference type="Gene3D" id="3.90.25.10">
    <property type="entry name" value="UDP-galactose 4-epimerase, domain 1"/>
    <property type="match status" value="1"/>
</dbReference>
<dbReference type="EMBL" id="CAJVQB010010265">
    <property type="protein sequence ID" value="CAG8738248.1"/>
    <property type="molecule type" value="Genomic_DNA"/>
</dbReference>
<dbReference type="SUPFAM" id="SSF51735">
    <property type="entry name" value="NAD(P)-binding Rossmann-fold domains"/>
    <property type="match status" value="1"/>
</dbReference>
<dbReference type="InterPro" id="IPR001509">
    <property type="entry name" value="Epimerase_deHydtase"/>
</dbReference>